<dbReference type="InterPro" id="IPR002155">
    <property type="entry name" value="Thiolase"/>
</dbReference>
<keyword evidence="3 4" id="KW-0012">Acyltransferase</keyword>
<dbReference type="InterPro" id="IPR020617">
    <property type="entry name" value="Thiolase_C"/>
</dbReference>
<dbReference type="EMBL" id="BSOY01000113">
    <property type="protein sequence ID" value="GLS02792.1"/>
    <property type="molecule type" value="Genomic_DNA"/>
</dbReference>
<evidence type="ECO:0000256" key="1">
    <source>
        <dbReference type="ARBA" id="ARBA00010982"/>
    </source>
</evidence>
<dbReference type="CDD" id="cd00751">
    <property type="entry name" value="thiolase"/>
    <property type="match status" value="1"/>
</dbReference>
<comment type="caution">
    <text evidence="7">The sequence shown here is derived from an EMBL/GenBank/DDBJ whole genome shotgun (WGS) entry which is preliminary data.</text>
</comment>
<name>A0ABQ6BNF1_9CAUL</name>
<proteinExistence type="inferred from homology"/>
<evidence type="ECO:0000256" key="3">
    <source>
        <dbReference type="ARBA" id="ARBA00023315"/>
    </source>
</evidence>
<evidence type="ECO:0000313" key="8">
    <source>
        <dbReference type="Proteomes" id="UP001156921"/>
    </source>
</evidence>
<keyword evidence="8" id="KW-1185">Reference proteome</keyword>
<dbReference type="Gene3D" id="3.40.47.10">
    <property type="match status" value="2"/>
</dbReference>
<dbReference type="Pfam" id="PF02803">
    <property type="entry name" value="Thiolase_C"/>
    <property type="match status" value="1"/>
</dbReference>
<evidence type="ECO:0000259" key="5">
    <source>
        <dbReference type="Pfam" id="PF00108"/>
    </source>
</evidence>
<dbReference type="SUPFAM" id="SSF53901">
    <property type="entry name" value="Thiolase-like"/>
    <property type="match status" value="2"/>
</dbReference>
<evidence type="ECO:0000256" key="4">
    <source>
        <dbReference type="RuleBase" id="RU003557"/>
    </source>
</evidence>
<dbReference type="PIRSF" id="PIRSF000429">
    <property type="entry name" value="Ac-CoA_Ac_transf"/>
    <property type="match status" value="1"/>
</dbReference>
<reference evidence="8" key="1">
    <citation type="journal article" date="2019" name="Int. J. Syst. Evol. Microbiol.">
        <title>The Global Catalogue of Microorganisms (GCM) 10K type strain sequencing project: providing services to taxonomists for standard genome sequencing and annotation.</title>
        <authorList>
            <consortium name="The Broad Institute Genomics Platform"/>
            <consortium name="The Broad Institute Genome Sequencing Center for Infectious Disease"/>
            <person name="Wu L."/>
            <person name="Ma J."/>
        </authorList>
    </citation>
    <scope>NUCLEOTIDE SEQUENCE [LARGE SCALE GENOMIC DNA]</scope>
    <source>
        <strain evidence="8">NBRC 110107</strain>
    </source>
</reference>
<dbReference type="InterPro" id="IPR020610">
    <property type="entry name" value="Thiolase_AS"/>
</dbReference>
<dbReference type="Proteomes" id="UP001156921">
    <property type="component" value="Unassembled WGS sequence"/>
</dbReference>
<dbReference type="PROSITE" id="PS00099">
    <property type="entry name" value="THIOLASE_3"/>
    <property type="match status" value="1"/>
</dbReference>
<dbReference type="Pfam" id="PF00108">
    <property type="entry name" value="Thiolase_N"/>
    <property type="match status" value="1"/>
</dbReference>
<dbReference type="RefSeq" id="WP_284223711.1">
    <property type="nucleotide sequence ID" value="NZ_BSOY01000113.1"/>
</dbReference>
<organism evidence="7 8">
    <name type="scientific">Brevundimonas denitrificans</name>
    <dbReference type="NCBI Taxonomy" id="1443434"/>
    <lineage>
        <taxon>Bacteria</taxon>
        <taxon>Pseudomonadati</taxon>
        <taxon>Pseudomonadota</taxon>
        <taxon>Alphaproteobacteria</taxon>
        <taxon>Caulobacterales</taxon>
        <taxon>Caulobacteraceae</taxon>
        <taxon>Brevundimonas</taxon>
    </lineage>
</organism>
<sequence>MSIEVVIVSAARTPVGSFLGGLSSLPASKLGEVAIKAALERAGVKADEVDEVILGHVLQAAAGQGPARQAAMGAGIPKEVPAWSLNQICGSGLRAVAIAAQQIALGDARIVVAGGQESMSQAPHAQTLRTGQKMGDVKLVDTMISDGLWDAFNGYHMGQTAENIAEQFQISRGDQDAFAVASQNKAEAAQKAGRFDDEIVPVTIKGRKGDSVVDRDEFIRHGATLEAMQGLKPAFTKEGSVTAANASGLNDGAAALVLMSADDARARGLEPLARIVSSATAGVDPAVMGTGPIPASRKALEKAGWTVADLDLVESNEAFAAQSLCVLRELGLDPDKVNVNGGAIAIGHPIGASGARILTTLLYEMKRRDAKRGLATLCIGGGMGVAMCVERV</sequence>
<evidence type="ECO:0000259" key="6">
    <source>
        <dbReference type="Pfam" id="PF02803"/>
    </source>
</evidence>
<dbReference type="PROSITE" id="PS00098">
    <property type="entry name" value="THIOLASE_1"/>
    <property type="match status" value="1"/>
</dbReference>
<dbReference type="NCBIfam" id="TIGR01930">
    <property type="entry name" value="AcCoA-C-Actrans"/>
    <property type="match status" value="1"/>
</dbReference>
<keyword evidence="2 4" id="KW-0808">Transferase</keyword>
<dbReference type="PANTHER" id="PTHR18919:SF107">
    <property type="entry name" value="ACETYL-COA ACETYLTRANSFERASE, CYTOSOLIC"/>
    <property type="match status" value="1"/>
</dbReference>
<gene>
    <name evidence="7" type="ORF">GCM10007859_28230</name>
</gene>
<accession>A0ABQ6BNF1</accession>
<dbReference type="InterPro" id="IPR020615">
    <property type="entry name" value="Thiolase_acyl_enz_int_AS"/>
</dbReference>
<feature type="domain" description="Thiolase C-terminal" evidence="6">
    <location>
        <begin position="270"/>
        <end position="391"/>
    </location>
</feature>
<dbReference type="PROSITE" id="PS00737">
    <property type="entry name" value="THIOLASE_2"/>
    <property type="match status" value="1"/>
</dbReference>
<evidence type="ECO:0000313" key="7">
    <source>
        <dbReference type="EMBL" id="GLS02792.1"/>
    </source>
</evidence>
<dbReference type="InterPro" id="IPR020613">
    <property type="entry name" value="Thiolase_CS"/>
</dbReference>
<dbReference type="PANTHER" id="PTHR18919">
    <property type="entry name" value="ACETYL-COA C-ACYLTRANSFERASE"/>
    <property type="match status" value="1"/>
</dbReference>
<evidence type="ECO:0000256" key="2">
    <source>
        <dbReference type="ARBA" id="ARBA00022679"/>
    </source>
</evidence>
<dbReference type="InterPro" id="IPR020616">
    <property type="entry name" value="Thiolase_N"/>
</dbReference>
<dbReference type="InterPro" id="IPR016039">
    <property type="entry name" value="Thiolase-like"/>
</dbReference>
<protein>
    <submittedName>
        <fullName evidence="7">Acetyl-CoA acetyltransferase</fullName>
    </submittedName>
</protein>
<feature type="domain" description="Thiolase N-terminal" evidence="5">
    <location>
        <begin position="5"/>
        <end position="261"/>
    </location>
</feature>
<comment type="similarity">
    <text evidence="1 4">Belongs to the thiolase-like superfamily. Thiolase family.</text>
</comment>